<dbReference type="PANTHER" id="PTHR43790">
    <property type="entry name" value="CARBOHYDRATE TRANSPORT ATP-BINDING PROTEIN MG119-RELATED"/>
    <property type="match status" value="1"/>
</dbReference>
<dbReference type="InterPro" id="IPR050107">
    <property type="entry name" value="ABC_carbohydrate_import_ATPase"/>
</dbReference>
<feature type="domain" description="ABC transporter" evidence="11">
    <location>
        <begin position="19"/>
        <end position="254"/>
    </location>
</feature>
<keyword evidence="8" id="KW-1278">Translocase</keyword>
<dbReference type="InterPro" id="IPR017871">
    <property type="entry name" value="ABC_transporter-like_CS"/>
</dbReference>
<evidence type="ECO:0000256" key="5">
    <source>
        <dbReference type="ARBA" id="ARBA00022737"/>
    </source>
</evidence>
<evidence type="ECO:0000256" key="4">
    <source>
        <dbReference type="ARBA" id="ARBA00022597"/>
    </source>
</evidence>
<keyword evidence="3" id="KW-1003">Cell membrane</keyword>
<keyword evidence="7" id="KW-0067">ATP-binding</keyword>
<reference evidence="12 13" key="1">
    <citation type="submission" date="2016-11" db="EMBL/GenBank/DDBJ databases">
        <title>Complete Genome Sequence of Bradyrhizobium sp. strain J5, an isolated from soybean nodule in Hokkaido.</title>
        <authorList>
            <person name="Kanehara K."/>
        </authorList>
    </citation>
    <scope>NUCLEOTIDE SEQUENCE [LARGE SCALE GENOMIC DNA]</scope>
    <source>
        <strain evidence="12 13">J5</strain>
    </source>
</reference>
<dbReference type="InterPro" id="IPR027417">
    <property type="entry name" value="P-loop_NTPase"/>
</dbReference>
<dbReference type="InterPro" id="IPR003593">
    <property type="entry name" value="AAA+_ATPase"/>
</dbReference>
<evidence type="ECO:0000313" key="13">
    <source>
        <dbReference type="Proteomes" id="UP000181962"/>
    </source>
</evidence>
<keyword evidence="9" id="KW-0472">Membrane</keyword>
<proteinExistence type="inferred from homology"/>
<keyword evidence="6" id="KW-0547">Nucleotide-binding</keyword>
<dbReference type="PANTHER" id="PTHR43790:SF3">
    <property type="entry name" value="D-ALLOSE IMPORT ATP-BINDING PROTEIN ALSA-RELATED"/>
    <property type="match status" value="1"/>
</dbReference>
<dbReference type="Gene3D" id="3.40.50.300">
    <property type="entry name" value="P-loop containing nucleotide triphosphate hydrolases"/>
    <property type="match status" value="2"/>
</dbReference>
<evidence type="ECO:0000256" key="7">
    <source>
        <dbReference type="ARBA" id="ARBA00022840"/>
    </source>
</evidence>
<evidence type="ECO:0000256" key="6">
    <source>
        <dbReference type="ARBA" id="ARBA00022741"/>
    </source>
</evidence>
<evidence type="ECO:0000256" key="2">
    <source>
        <dbReference type="ARBA" id="ARBA00022448"/>
    </source>
</evidence>
<evidence type="ECO:0000259" key="11">
    <source>
        <dbReference type="PROSITE" id="PS50893"/>
    </source>
</evidence>
<keyword evidence="4" id="KW-0762">Sugar transport</keyword>
<dbReference type="PROSITE" id="PS50893">
    <property type="entry name" value="ABC_TRANSPORTER_2"/>
    <property type="match status" value="2"/>
</dbReference>
<dbReference type="SMART" id="SM00382">
    <property type="entry name" value="AAA"/>
    <property type="match status" value="2"/>
</dbReference>
<evidence type="ECO:0000313" key="12">
    <source>
        <dbReference type="EMBL" id="APG09987.1"/>
    </source>
</evidence>
<gene>
    <name evidence="12" type="ORF">BKD09_16805</name>
</gene>
<sequence>MTLDICGRSQALDRVGEVISARGVCKSFGPSRVLSDIELYGRSGSIHAIAGENGAGKSTLMKIFAGALRPDAGTIRVNGVSRQFASPREAVKSGISTVFQELTILPNLSVAENMLLGREPSKFGYLDREAAVQIARDVLVQLGLDIDPLRSAGTLNIGEQQLVEIAKGFTIDASVFIFDEPTAALNRPEVERLERLLANLKDAGKAIFYITHRLDEIYRLCDMVTVMKDGRIVSTSPTSSINVATLVTRMVGRPIQQLFPARSAAGQGVILEARKLKVTWEAPEIDLQMERGEIVGLAGLQGQGQREIVRALAGVSPPVRGDVQKVDERASPTRIDLARGVRAALRAGIGFVPGDRKSEGLYLDLSIHANVAAGIFGNRPLGSIAPRVRSVVADLMKAVDLGKRDARQRVSSLSGGNQQKVLLARLLSAGVDVLLVEEPTRGVDVGAKAEIYRLLRQFAESGRAVLVVSSDLPEILGLCDRIMIVKGQRIVCEMPAATASEESVMNKAFNG</sequence>
<comment type="function">
    <text evidence="10">Involved in beta-(1--&gt;2)glucan export. Transmembrane domains (TMD) form a pore in the inner membrane and the ATP-binding domain (NBD) is responsible for energy generation.</text>
</comment>
<keyword evidence="2" id="KW-0813">Transport</keyword>
<evidence type="ECO:0000256" key="3">
    <source>
        <dbReference type="ARBA" id="ARBA00022475"/>
    </source>
</evidence>
<evidence type="ECO:0000256" key="10">
    <source>
        <dbReference type="ARBA" id="ARBA00024722"/>
    </source>
</evidence>
<organism evidence="12 13">
    <name type="scientific">Bradyrhizobium japonicum</name>
    <dbReference type="NCBI Taxonomy" id="375"/>
    <lineage>
        <taxon>Bacteria</taxon>
        <taxon>Pseudomonadati</taxon>
        <taxon>Pseudomonadota</taxon>
        <taxon>Alphaproteobacteria</taxon>
        <taxon>Hyphomicrobiales</taxon>
        <taxon>Nitrobacteraceae</taxon>
        <taxon>Bradyrhizobium</taxon>
    </lineage>
</organism>
<keyword evidence="5" id="KW-0677">Repeat</keyword>
<dbReference type="OrthoDB" id="9805029at2"/>
<dbReference type="SUPFAM" id="SSF52540">
    <property type="entry name" value="P-loop containing nucleoside triphosphate hydrolases"/>
    <property type="match status" value="2"/>
</dbReference>
<dbReference type="AlphaFoldDB" id="A0A1L3F9K6"/>
<dbReference type="GO" id="GO:0005524">
    <property type="term" value="F:ATP binding"/>
    <property type="evidence" value="ECO:0007669"/>
    <property type="project" value="UniProtKB-KW"/>
</dbReference>
<dbReference type="GO" id="GO:0016887">
    <property type="term" value="F:ATP hydrolysis activity"/>
    <property type="evidence" value="ECO:0007669"/>
    <property type="project" value="InterPro"/>
</dbReference>
<name>A0A1L3F9K6_BRAJP</name>
<accession>A0A1L3F9K6</accession>
<dbReference type="InterPro" id="IPR003439">
    <property type="entry name" value="ABC_transporter-like_ATP-bd"/>
</dbReference>
<comment type="similarity">
    <text evidence="1">Belongs to the ABC transporter superfamily.</text>
</comment>
<feature type="domain" description="ABC transporter" evidence="11">
    <location>
        <begin position="264"/>
        <end position="510"/>
    </location>
</feature>
<dbReference type="RefSeq" id="WP_081369203.1">
    <property type="nucleotide sequence ID" value="NZ_CP017637.1"/>
</dbReference>
<evidence type="ECO:0000256" key="9">
    <source>
        <dbReference type="ARBA" id="ARBA00023136"/>
    </source>
</evidence>
<dbReference type="PROSITE" id="PS00211">
    <property type="entry name" value="ABC_TRANSPORTER_1"/>
    <property type="match status" value="1"/>
</dbReference>
<evidence type="ECO:0000256" key="1">
    <source>
        <dbReference type="ARBA" id="ARBA00005417"/>
    </source>
</evidence>
<dbReference type="Proteomes" id="UP000181962">
    <property type="component" value="Chromosome"/>
</dbReference>
<dbReference type="EMBL" id="CP017637">
    <property type="protein sequence ID" value="APG09987.1"/>
    <property type="molecule type" value="Genomic_DNA"/>
</dbReference>
<dbReference type="Pfam" id="PF00005">
    <property type="entry name" value="ABC_tran"/>
    <property type="match status" value="2"/>
</dbReference>
<evidence type="ECO:0000256" key="8">
    <source>
        <dbReference type="ARBA" id="ARBA00022967"/>
    </source>
</evidence>
<dbReference type="CDD" id="cd03216">
    <property type="entry name" value="ABC_Carb_Monos_I"/>
    <property type="match status" value="1"/>
</dbReference>
<dbReference type="CDD" id="cd03215">
    <property type="entry name" value="ABC_Carb_Monos_II"/>
    <property type="match status" value="1"/>
</dbReference>
<protein>
    <recommendedName>
        <fullName evidence="11">ABC transporter domain-containing protein</fullName>
    </recommendedName>
</protein>